<evidence type="ECO:0000313" key="1">
    <source>
        <dbReference type="EMBL" id="KAK2559440.1"/>
    </source>
</evidence>
<comment type="caution">
    <text evidence="1">The sequence shown here is derived from an EMBL/GenBank/DDBJ whole genome shotgun (WGS) entry which is preliminary data.</text>
</comment>
<protein>
    <submittedName>
        <fullName evidence="1">Uncharacterized protein</fullName>
    </submittedName>
</protein>
<evidence type="ECO:0000313" key="2">
    <source>
        <dbReference type="Proteomes" id="UP001249851"/>
    </source>
</evidence>
<gene>
    <name evidence="1" type="ORF">P5673_018075</name>
</gene>
<proteinExistence type="predicted"/>
<dbReference type="EMBL" id="JARQWQ010000040">
    <property type="protein sequence ID" value="KAK2559440.1"/>
    <property type="molecule type" value="Genomic_DNA"/>
</dbReference>
<reference evidence="1" key="2">
    <citation type="journal article" date="2023" name="Science">
        <title>Genomic signatures of disease resistance in endangered staghorn corals.</title>
        <authorList>
            <person name="Vollmer S.V."/>
            <person name="Selwyn J.D."/>
            <person name="Despard B.A."/>
            <person name="Roesel C.L."/>
        </authorList>
    </citation>
    <scope>NUCLEOTIDE SEQUENCE</scope>
    <source>
        <strain evidence="1">K2</strain>
    </source>
</reference>
<reference evidence="1" key="1">
    <citation type="journal article" date="2023" name="G3 (Bethesda)">
        <title>Whole genome assembly and annotation of the endangered Caribbean coral Acropora cervicornis.</title>
        <authorList>
            <person name="Selwyn J.D."/>
            <person name="Vollmer S.V."/>
        </authorList>
    </citation>
    <scope>NUCLEOTIDE SEQUENCE</scope>
    <source>
        <strain evidence="1">K2</strain>
    </source>
</reference>
<dbReference type="Proteomes" id="UP001249851">
    <property type="component" value="Unassembled WGS sequence"/>
</dbReference>
<organism evidence="1 2">
    <name type="scientific">Acropora cervicornis</name>
    <name type="common">Staghorn coral</name>
    <dbReference type="NCBI Taxonomy" id="6130"/>
    <lineage>
        <taxon>Eukaryota</taxon>
        <taxon>Metazoa</taxon>
        <taxon>Cnidaria</taxon>
        <taxon>Anthozoa</taxon>
        <taxon>Hexacorallia</taxon>
        <taxon>Scleractinia</taxon>
        <taxon>Astrocoeniina</taxon>
        <taxon>Acroporidae</taxon>
        <taxon>Acropora</taxon>
    </lineage>
</organism>
<accession>A0AAD9QDY0</accession>
<name>A0AAD9QDY0_ACRCE</name>
<dbReference type="AlphaFoldDB" id="A0AAD9QDY0"/>
<sequence length="193" mass="21951">MLIFAKAYQSAQGPLLLQIPRVFVAVEEDTWPAFVDRQSPTTNQVVLSSTSEDECSKSLVGMVHNVDILDNEFDFFDPVYIAPKQPSSGVKGRLKENIDFWKQIKASSWVLRVIREGYALPFVEPPEKRMHENHRSAVKCGDFVKSEITKLLQCGCIKEVSSDNVYIVSPLRVVSNNGKNKLILDLRYLKWFS</sequence>
<keyword evidence="2" id="KW-1185">Reference proteome</keyword>